<dbReference type="EMBL" id="LXQD01000341">
    <property type="protein sequence ID" value="RCJ19305.1"/>
    <property type="molecule type" value="Genomic_DNA"/>
</dbReference>
<sequence>MTEQITDLERSWFLSPPWGHQMPPCEVNLLEKVYLKTNRTFGYCLGVQWYGDCWNYVVEVKDDFIYATKHQIIGTGQIQPRIVKKPSFVLGDRVLLQFPHHGTKQRLVLGIELIEKSWFYLVELASPAFLAPSTVINRFSLVREQDLVRVNV</sequence>
<protein>
    <recommendedName>
        <fullName evidence="3">DUF1392 domain-containing protein</fullName>
    </recommendedName>
</protein>
<keyword evidence="2" id="KW-1185">Reference proteome</keyword>
<gene>
    <name evidence="1" type="ORF">A6770_32130</name>
</gene>
<dbReference type="InterPro" id="IPR009824">
    <property type="entry name" value="DUF1392"/>
</dbReference>
<reference evidence="1" key="1">
    <citation type="submission" date="2016-04" db="EMBL/GenBank/DDBJ databases">
        <authorList>
            <person name="Tabuchi Yagui T.R."/>
        </authorList>
    </citation>
    <scope>NUCLEOTIDE SEQUENCE [LARGE SCALE GENOMIC DNA]</scope>
    <source>
        <strain evidence="1">NIES-26</strain>
    </source>
</reference>
<dbReference type="Proteomes" id="UP000252107">
    <property type="component" value="Unassembled WGS sequence"/>
</dbReference>
<evidence type="ECO:0008006" key="3">
    <source>
        <dbReference type="Google" id="ProtNLM"/>
    </source>
</evidence>
<evidence type="ECO:0000313" key="1">
    <source>
        <dbReference type="EMBL" id="RCJ19305.1"/>
    </source>
</evidence>
<dbReference type="AlphaFoldDB" id="A0A367Q5H5"/>
<comment type="caution">
    <text evidence="1">The sequence shown here is derived from an EMBL/GenBank/DDBJ whole genome shotgun (WGS) entry which is preliminary data.</text>
</comment>
<organism evidence="1 2">
    <name type="scientific">Nostoc minutum NIES-26</name>
    <dbReference type="NCBI Taxonomy" id="1844469"/>
    <lineage>
        <taxon>Bacteria</taxon>
        <taxon>Bacillati</taxon>
        <taxon>Cyanobacteriota</taxon>
        <taxon>Cyanophyceae</taxon>
        <taxon>Nostocales</taxon>
        <taxon>Nostocaceae</taxon>
        <taxon>Nostoc</taxon>
    </lineage>
</organism>
<evidence type="ECO:0000313" key="2">
    <source>
        <dbReference type="Proteomes" id="UP000252107"/>
    </source>
</evidence>
<accession>A0A367Q5H5</accession>
<proteinExistence type="predicted"/>
<name>A0A367Q5H5_9NOSO</name>
<dbReference type="Pfam" id="PF07154">
    <property type="entry name" value="DUF1392"/>
    <property type="match status" value="1"/>
</dbReference>